<dbReference type="InterPro" id="IPR036526">
    <property type="entry name" value="C-N_Hydrolase_sf"/>
</dbReference>
<comment type="similarity">
    <text evidence="8">Belongs to the CN hydrolase family. Apolipoprotein N-acyltransferase subfamily.</text>
</comment>
<comment type="caution">
    <text evidence="8">Lacks conserved residue(s) required for the propagation of feature annotation.</text>
</comment>
<dbReference type="PANTHER" id="PTHR38686">
    <property type="entry name" value="APOLIPOPROTEIN N-ACYLTRANSFERASE"/>
    <property type="match status" value="1"/>
</dbReference>
<accession>A0A7Y9RVG8</accession>
<feature type="transmembrane region" description="Helical" evidence="8">
    <location>
        <begin position="54"/>
        <end position="73"/>
    </location>
</feature>
<gene>
    <name evidence="8" type="primary">lnt</name>
    <name evidence="11" type="ORF">BJ989_001647</name>
</gene>
<dbReference type="NCBIfam" id="TIGR00546">
    <property type="entry name" value="lnt"/>
    <property type="match status" value="1"/>
</dbReference>
<evidence type="ECO:0000256" key="3">
    <source>
        <dbReference type="ARBA" id="ARBA00022679"/>
    </source>
</evidence>
<dbReference type="GO" id="GO:0042158">
    <property type="term" value="P:lipoprotein biosynthetic process"/>
    <property type="evidence" value="ECO:0007669"/>
    <property type="project" value="UniProtKB-UniRule"/>
</dbReference>
<feature type="transmembrane region" description="Helical" evidence="8">
    <location>
        <begin position="80"/>
        <end position="102"/>
    </location>
</feature>
<evidence type="ECO:0000256" key="8">
    <source>
        <dbReference type="HAMAP-Rule" id="MF_01148"/>
    </source>
</evidence>
<feature type="domain" description="CN hydrolase" evidence="10">
    <location>
        <begin position="220"/>
        <end position="469"/>
    </location>
</feature>
<dbReference type="InterPro" id="IPR003010">
    <property type="entry name" value="C-N_Hydrolase"/>
</dbReference>
<dbReference type="PANTHER" id="PTHR38686:SF1">
    <property type="entry name" value="APOLIPOPROTEIN N-ACYLTRANSFERASE"/>
    <property type="match status" value="1"/>
</dbReference>
<dbReference type="SUPFAM" id="SSF56317">
    <property type="entry name" value="Carbon-nitrogen hydrolase"/>
    <property type="match status" value="1"/>
</dbReference>
<evidence type="ECO:0000256" key="2">
    <source>
        <dbReference type="ARBA" id="ARBA00022475"/>
    </source>
</evidence>
<dbReference type="GO" id="GO:0005886">
    <property type="term" value="C:plasma membrane"/>
    <property type="evidence" value="ECO:0007669"/>
    <property type="project" value="UniProtKB-SubCell"/>
</dbReference>
<comment type="pathway">
    <text evidence="8">Protein modification; lipoprotein biosynthesis (N-acyl transfer).</text>
</comment>
<dbReference type="PROSITE" id="PS50263">
    <property type="entry name" value="CN_HYDROLASE"/>
    <property type="match status" value="1"/>
</dbReference>
<dbReference type="RefSeq" id="WP_179517804.1">
    <property type="nucleotide sequence ID" value="NZ_JACCAC010000001.1"/>
</dbReference>
<comment type="subcellular location">
    <subcellularLocation>
        <location evidence="1 8">Cell membrane</location>
        <topology evidence="1 8">Multi-pass membrane protein</topology>
    </subcellularLocation>
</comment>
<feature type="transmembrane region" description="Helical" evidence="8">
    <location>
        <begin position="192"/>
        <end position="212"/>
    </location>
</feature>
<dbReference type="InterPro" id="IPR004563">
    <property type="entry name" value="Apolipo_AcylTrfase"/>
</dbReference>
<keyword evidence="6 8" id="KW-0472">Membrane</keyword>
<keyword evidence="3 8" id="KW-0808">Transferase</keyword>
<dbReference type="Gene3D" id="3.60.110.10">
    <property type="entry name" value="Carbon-nitrogen hydrolase"/>
    <property type="match status" value="1"/>
</dbReference>
<keyword evidence="12" id="KW-1185">Reference proteome</keyword>
<dbReference type="AlphaFoldDB" id="A0A7Y9RVG8"/>
<evidence type="ECO:0000256" key="1">
    <source>
        <dbReference type="ARBA" id="ARBA00004651"/>
    </source>
</evidence>
<comment type="function">
    <text evidence="8">Catalyzes the phospholipid dependent N-acylation of the N-terminal cysteine of apolipoprotein, the last step in lipoprotein maturation.</text>
</comment>
<keyword evidence="4 8" id="KW-0812">Transmembrane</keyword>
<keyword evidence="2 8" id="KW-1003">Cell membrane</keyword>
<feature type="region of interest" description="Disordered" evidence="9">
    <location>
        <begin position="508"/>
        <end position="563"/>
    </location>
</feature>
<evidence type="ECO:0000256" key="6">
    <source>
        <dbReference type="ARBA" id="ARBA00023136"/>
    </source>
</evidence>
<keyword evidence="5 8" id="KW-1133">Transmembrane helix</keyword>
<feature type="transmembrane region" description="Helical" evidence="8">
    <location>
        <begin position="148"/>
        <end position="172"/>
    </location>
</feature>
<sequence>MTASLRTHSMSVAAGVVSGAGLAAAAQPLGWWWAAPFAVAVFVSSARTPSATDVLLLGGVTGVAWTVLTASWITTVGGAALVALSAVMALWLTLVAAVARLVTRWPGWPLWTALVWTVAEDAWASWPLGGFPWLRLAWTVVDAPWEGWLRWGGVSAATTVVAGCGCVLAAFVGHRPGWAQPAPPTLATRASIAIATSLVALSPLFAALVAPLDVESTAALRVAAVQSGVPGGSRDVAANGEAVTASLASLTVDELGTQRPDLVVWPENATAADPRRSDRVREELERASAAIDAPLLVGTITDGPTPDTAYNQARVWQRGADQGAVYTKRNVVPFGEYVPWRDTLTRLGVGRVTEVPRDMLPGPRQRPVRVAGATLGILICFDVAARDSVSDLVIDGAELLVVQTSNATFTGTRQLEQQLAITRARAVEAGRTVVVASTTGVSAIITPDGEVSVRSRGRTGQVLTASAPLRSRIAPAIVVGPWVSRVALAALLMGAGIVHLRRRAGRADPHAHLHPRSATVPMTSVDPVSSGEVRSASVAPSEVPRLAVGRADTSNGRLGPAPY</sequence>
<evidence type="ECO:0000256" key="9">
    <source>
        <dbReference type="SAM" id="MobiDB-lite"/>
    </source>
</evidence>
<dbReference type="Pfam" id="PF00795">
    <property type="entry name" value="CN_hydrolase"/>
    <property type="match status" value="1"/>
</dbReference>
<reference evidence="11 12" key="1">
    <citation type="submission" date="2020-07" db="EMBL/GenBank/DDBJ databases">
        <title>Sequencing the genomes of 1000 actinobacteria strains.</title>
        <authorList>
            <person name="Klenk H.-P."/>
        </authorList>
    </citation>
    <scope>NUCLEOTIDE SEQUENCE [LARGE SCALE GENOMIC DNA]</scope>
    <source>
        <strain evidence="11 12">DSM 24552</strain>
    </source>
</reference>
<comment type="catalytic activity">
    <reaction evidence="8">
        <text>N-terminal S-1,2-diacyl-sn-glyceryl-L-cysteinyl-[lipoprotein] + a glycerophospholipid = N-acyl-S-1,2-diacyl-sn-glyceryl-L-cysteinyl-[lipoprotein] + a 2-acyl-sn-glycero-3-phospholipid + H(+)</text>
        <dbReference type="Rhea" id="RHEA:48228"/>
        <dbReference type="Rhea" id="RHEA-COMP:14681"/>
        <dbReference type="Rhea" id="RHEA-COMP:14684"/>
        <dbReference type="ChEBI" id="CHEBI:15378"/>
        <dbReference type="ChEBI" id="CHEBI:136912"/>
        <dbReference type="ChEBI" id="CHEBI:140656"/>
        <dbReference type="ChEBI" id="CHEBI:140657"/>
        <dbReference type="ChEBI" id="CHEBI:140660"/>
        <dbReference type="EC" id="2.3.1.269"/>
    </reaction>
</comment>
<proteinExistence type="inferred from homology"/>
<dbReference type="EMBL" id="JACCAC010000001">
    <property type="protein sequence ID" value="NYG55343.1"/>
    <property type="molecule type" value="Genomic_DNA"/>
</dbReference>
<dbReference type="Proteomes" id="UP000544110">
    <property type="component" value="Unassembled WGS sequence"/>
</dbReference>
<dbReference type="GO" id="GO:0016410">
    <property type="term" value="F:N-acyltransferase activity"/>
    <property type="evidence" value="ECO:0007669"/>
    <property type="project" value="UniProtKB-UniRule"/>
</dbReference>
<evidence type="ECO:0000259" key="10">
    <source>
        <dbReference type="PROSITE" id="PS50263"/>
    </source>
</evidence>
<evidence type="ECO:0000313" key="12">
    <source>
        <dbReference type="Proteomes" id="UP000544110"/>
    </source>
</evidence>
<keyword evidence="11" id="KW-0449">Lipoprotein</keyword>
<protein>
    <recommendedName>
        <fullName evidence="8">Apolipoprotein N-acyltransferase</fullName>
        <shortName evidence="8">ALP N-acyltransferase</shortName>
        <ecNumber evidence="8">2.3.1.269</ecNumber>
    </recommendedName>
</protein>
<dbReference type="Pfam" id="PF20154">
    <property type="entry name" value="LNT_N"/>
    <property type="match status" value="1"/>
</dbReference>
<comment type="caution">
    <text evidence="11">The sequence shown here is derived from an EMBL/GenBank/DDBJ whole genome shotgun (WGS) entry which is preliminary data.</text>
</comment>
<evidence type="ECO:0000256" key="4">
    <source>
        <dbReference type="ARBA" id="ARBA00022692"/>
    </source>
</evidence>
<evidence type="ECO:0000256" key="7">
    <source>
        <dbReference type="ARBA" id="ARBA00023315"/>
    </source>
</evidence>
<evidence type="ECO:0000313" key="11">
    <source>
        <dbReference type="EMBL" id="NYG55343.1"/>
    </source>
</evidence>
<dbReference type="EC" id="2.3.1.269" evidence="8"/>
<dbReference type="CDD" id="cd07571">
    <property type="entry name" value="ALP_N-acyl_transferase"/>
    <property type="match status" value="1"/>
</dbReference>
<dbReference type="UniPathway" id="UPA00666"/>
<feature type="transmembrane region" description="Helical" evidence="8">
    <location>
        <begin position="12"/>
        <end position="34"/>
    </location>
</feature>
<keyword evidence="7 8" id="KW-0012">Acyltransferase</keyword>
<dbReference type="HAMAP" id="MF_01148">
    <property type="entry name" value="Lnt"/>
    <property type="match status" value="1"/>
</dbReference>
<evidence type="ECO:0000256" key="5">
    <source>
        <dbReference type="ARBA" id="ARBA00022989"/>
    </source>
</evidence>
<dbReference type="InterPro" id="IPR045378">
    <property type="entry name" value="LNT_N"/>
</dbReference>
<organism evidence="11 12">
    <name type="scientific">Nocardioides perillae</name>
    <dbReference type="NCBI Taxonomy" id="1119534"/>
    <lineage>
        <taxon>Bacteria</taxon>
        <taxon>Bacillati</taxon>
        <taxon>Actinomycetota</taxon>
        <taxon>Actinomycetes</taxon>
        <taxon>Propionibacteriales</taxon>
        <taxon>Nocardioidaceae</taxon>
        <taxon>Nocardioides</taxon>
    </lineage>
</organism>
<name>A0A7Y9RVG8_9ACTN</name>